<gene>
    <name evidence="1" type="ORF">G3I70_25505</name>
</gene>
<evidence type="ECO:0000313" key="1">
    <source>
        <dbReference type="EMBL" id="NEA25822.1"/>
    </source>
</evidence>
<dbReference type="AlphaFoldDB" id="A0A6L9QL55"/>
<reference evidence="1 2" key="1">
    <citation type="submission" date="2020-01" db="EMBL/GenBank/DDBJ databases">
        <title>Insect and environment-associated Actinomycetes.</title>
        <authorList>
            <person name="Currrie C."/>
            <person name="Chevrette M."/>
            <person name="Carlson C."/>
            <person name="Stubbendieck R."/>
            <person name="Wendt-Pienkowski E."/>
        </authorList>
    </citation>
    <scope>NUCLEOTIDE SEQUENCE [LARGE SCALE GENOMIC DNA]</scope>
    <source>
        <strain evidence="1 2">SID10258</strain>
    </source>
</reference>
<sequence>MKGRANTPPRLYAWDVGNGHAGVTDDMDTAFTHVDLALRGAATGVCGAVRLVTVSLYGKSEYIVLGIVGHARRDDAGVMWTRW</sequence>
<name>A0A6L9QL55_9ACTN</name>
<accession>A0A6L9QL55</accession>
<proteinExistence type="predicted"/>
<dbReference type="Proteomes" id="UP000475532">
    <property type="component" value="Unassembled WGS sequence"/>
</dbReference>
<dbReference type="RefSeq" id="WP_163059983.1">
    <property type="nucleotide sequence ID" value="NZ_JAAGLI010000692.1"/>
</dbReference>
<evidence type="ECO:0000313" key="2">
    <source>
        <dbReference type="Proteomes" id="UP000475532"/>
    </source>
</evidence>
<protein>
    <submittedName>
        <fullName evidence="1">Uncharacterized protein</fullName>
    </submittedName>
</protein>
<comment type="caution">
    <text evidence="1">The sequence shown here is derived from an EMBL/GenBank/DDBJ whole genome shotgun (WGS) entry which is preliminary data.</text>
</comment>
<dbReference type="EMBL" id="JAAGLI010000692">
    <property type="protein sequence ID" value="NEA25822.1"/>
    <property type="molecule type" value="Genomic_DNA"/>
</dbReference>
<organism evidence="1 2">
    <name type="scientific">Actinomadura bangladeshensis</name>
    <dbReference type="NCBI Taxonomy" id="453573"/>
    <lineage>
        <taxon>Bacteria</taxon>
        <taxon>Bacillati</taxon>
        <taxon>Actinomycetota</taxon>
        <taxon>Actinomycetes</taxon>
        <taxon>Streptosporangiales</taxon>
        <taxon>Thermomonosporaceae</taxon>
        <taxon>Actinomadura</taxon>
    </lineage>
</organism>